<gene>
    <name evidence="2" type="ORF">JOC54_000174</name>
</gene>
<evidence type="ECO:0000313" key="2">
    <source>
        <dbReference type="EMBL" id="MBM7836943.1"/>
    </source>
</evidence>
<name>A0ABS2SN49_9BACI</name>
<keyword evidence="1" id="KW-0472">Membrane</keyword>
<keyword evidence="1" id="KW-0812">Transmembrane</keyword>
<evidence type="ECO:0000256" key="1">
    <source>
        <dbReference type="SAM" id="Phobius"/>
    </source>
</evidence>
<reference evidence="2" key="1">
    <citation type="submission" date="2021-01" db="EMBL/GenBank/DDBJ databases">
        <title>Genomic Encyclopedia of Type Strains, Phase IV (KMG-IV): sequencing the most valuable type-strain genomes for metagenomic binning, comparative biology and taxonomic classification.</title>
        <authorList>
            <person name="Goeker M."/>
        </authorList>
    </citation>
    <scope>NUCLEOTIDE SEQUENCE</scope>
    <source>
        <strain evidence="2">DSM 21943</strain>
    </source>
</reference>
<protein>
    <submittedName>
        <fullName evidence="2">Glucan phosphoethanolaminetransferase (Alkaline phosphatase superfamily)</fullName>
    </submittedName>
</protein>
<keyword evidence="1" id="KW-1133">Transmembrane helix</keyword>
<feature type="transmembrane region" description="Helical" evidence="1">
    <location>
        <begin position="43"/>
        <end position="63"/>
    </location>
</feature>
<keyword evidence="3" id="KW-1185">Reference proteome</keyword>
<comment type="caution">
    <text evidence="2">The sequence shown here is derived from an EMBL/GenBank/DDBJ whole genome shotgun (WGS) entry which is preliminary data.</text>
</comment>
<sequence>MNGRIKSPKTVLLFCVSLFVSLLMVLLDPIAMATNEFVTMPMILLIVVGAVLSVILACIVLNAKESSTILALLGFLLTIGNASIIAFFIYFGANFA</sequence>
<organism evidence="2 3">
    <name type="scientific">Shouchella xiaoxiensis</name>
    <dbReference type="NCBI Taxonomy" id="766895"/>
    <lineage>
        <taxon>Bacteria</taxon>
        <taxon>Bacillati</taxon>
        <taxon>Bacillota</taxon>
        <taxon>Bacilli</taxon>
        <taxon>Bacillales</taxon>
        <taxon>Bacillaceae</taxon>
        <taxon>Shouchella</taxon>
    </lineage>
</organism>
<dbReference type="Proteomes" id="UP001179280">
    <property type="component" value="Unassembled WGS sequence"/>
</dbReference>
<evidence type="ECO:0000313" key="3">
    <source>
        <dbReference type="Proteomes" id="UP001179280"/>
    </source>
</evidence>
<feature type="transmembrane region" description="Helical" evidence="1">
    <location>
        <begin position="70"/>
        <end position="93"/>
    </location>
</feature>
<dbReference type="RefSeq" id="WP_204463683.1">
    <property type="nucleotide sequence ID" value="NZ_JAFBCV010000001.1"/>
</dbReference>
<accession>A0ABS2SN49</accession>
<proteinExistence type="predicted"/>
<dbReference type="EMBL" id="JAFBCV010000001">
    <property type="protein sequence ID" value="MBM7836943.1"/>
    <property type="molecule type" value="Genomic_DNA"/>
</dbReference>